<dbReference type="EMBL" id="QUAH01000012">
    <property type="protein sequence ID" value="RFT15180.1"/>
    <property type="molecule type" value="Genomic_DNA"/>
</dbReference>
<protein>
    <recommendedName>
        <fullName evidence="1">DUF4387 domain-containing protein</fullName>
    </recommendedName>
</protein>
<dbReference type="InterPro" id="IPR025496">
    <property type="entry name" value="DUF4387"/>
</dbReference>
<name>A0A3E2BKA7_9BACT</name>
<accession>A0A3E2BKA7</accession>
<evidence type="ECO:0000313" key="3">
    <source>
        <dbReference type="Proteomes" id="UP000257323"/>
    </source>
</evidence>
<gene>
    <name evidence="2" type="ORF">OP8BY_0644</name>
</gene>
<dbReference type="Pfam" id="PF14330">
    <property type="entry name" value="DUF4387"/>
    <property type="match status" value="1"/>
</dbReference>
<comment type="caution">
    <text evidence="2">The sequence shown here is derived from an EMBL/GenBank/DDBJ whole genome shotgun (WGS) entry which is preliminary data.</text>
</comment>
<dbReference type="AlphaFoldDB" id="A0A3E2BKA7"/>
<feature type="domain" description="DUF4387" evidence="1">
    <location>
        <begin position="17"/>
        <end position="112"/>
    </location>
</feature>
<dbReference type="Proteomes" id="UP000257323">
    <property type="component" value="Unassembled WGS sequence"/>
</dbReference>
<proteinExistence type="predicted"/>
<reference evidence="2 3" key="1">
    <citation type="submission" date="2018-08" db="EMBL/GenBank/DDBJ databases">
        <title>Genome analysis of the thermophilic bacterium of the candidate phylum Aminicenantes from deep subsurface aquifer revealed its physiology and ecological role.</title>
        <authorList>
            <person name="Kadnikov V.V."/>
            <person name="Mardanov A.V."/>
            <person name="Beletsky A.V."/>
            <person name="Karnachuk O.V."/>
            <person name="Ravin N.V."/>
        </authorList>
    </citation>
    <scope>NUCLEOTIDE SEQUENCE [LARGE SCALE GENOMIC DNA]</scope>
    <source>
        <strain evidence="2">BY38</strain>
    </source>
</reference>
<evidence type="ECO:0000313" key="2">
    <source>
        <dbReference type="EMBL" id="RFT15180.1"/>
    </source>
</evidence>
<organism evidence="2 3">
    <name type="scientific">Candidatus Saccharicenans subterraneus</name>
    <dbReference type="NCBI Taxonomy" id="2508984"/>
    <lineage>
        <taxon>Bacteria</taxon>
        <taxon>Candidatus Aminicenantota</taxon>
        <taxon>Candidatus Aminicenantia</taxon>
        <taxon>Candidatus Aminicenantales</taxon>
        <taxon>Candidatus Saccharicenantaceae</taxon>
        <taxon>Candidatus Saccharicenans</taxon>
    </lineage>
</organism>
<evidence type="ECO:0000259" key="1">
    <source>
        <dbReference type="Pfam" id="PF14330"/>
    </source>
</evidence>
<sequence length="113" mass="13088">MTAKTKTAGKKKRNILQVARVIRSKNSGPFELTLDIMFKERRHFDLFREKKIITARKIARLYRIPESDVLKIIYFEPSQAIKVTIKRKIPSGAPGDTDIYGAQQHVPLFDLEF</sequence>